<dbReference type="EMBL" id="CP035232">
    <property type="protein sequence ID" value="QAT65026.1"/>
    <property type="molecule type" value="Genomic_DNA"/>
</dbReference>
<evidence type="ECO:0000313" key="3">
    <source>
        <dbReference type="EMBL" id="QAT65026.1"/>
    </source>
</evidence>
<dbReference type="Proteomes" id="UP000036168">
    <property type="component" value="Unassembled WGS sequence"/>
</dbReference>
<dbReference type="EMBL" id="LECW02000021">
    <property type="protein sequence ID" value="KRT93388.1"/>
    <property type="molecule type" value="Genomic_DNA"/>
</dbReference>
<keyword evidence="2" id="KW-0540">Nuclease</keyword>
<dbReference type="GO" id="GO:0004519">
    <property type="term" value="F:endonuclease activity"/>
    <property type="evidence" value="ECO:0007669"/>
    <property type="project" value="UniProtKB-KW"/>
</dbReference>
<evidence type="ECO:0000313" key="5">
    <source>
        <dbReference type="Proteomes" id="UP000288675"/>
    </source>
</evidence>
<keyword evidence="2" id="KW-0255">Endonuclease</keyword>
<comment type="similarity">
    <text evidence="1">Belongs to the UPF0749 family.</text>
</comment>
<evidence type="ECO:0000256" key="1">
    <source>
        <dbReference type="ARBA" id="ARBA00009108"/>
    </source>
</evidence>
<dbReference type="GeneID" id="82852810"/>
<dbReference type="KEGG" id="bgy:BGLY_1739"/>
<dbReference type="Proteomes" id="UP000288675">
    <property type="component" value="Chromosome"/>
</dbReference>
<dbReference type="Gene3D" id="3.30.70.1880">
    <property type="entry name" value="Protein of unknown function DUF881"/>
    <property type="match status" value="1"/>
</dbReference>
<dbReference type="Pfam" id="PF05949">
    <property type="entry name" value="DUF881"/>
    <property type="match status" value="1"/>
</dbReference>
<reference evidence="2" key="2">
    <citation type="submission" date="2015-10" db="EMBL/GenBank/DDBJ databases">
        <authorList>
            <person name="Dunlap C."/>
        </authorList>
    </citation>
    <scope>NUCLEOTIDE SEQUENCE</scope>
    <source>
        <strain evidence="2">GO-13</strain>
    </source>
</reference>
<reference evidence="3 5" key="3">
    <citation type="submission" date="2019-01" db="EMBL/GenBank/DDBJ databases">
        <title>Genome sequence of Bacillus glycinifermentans SRCM103574.</title>
        <authorList>
            <person name="Kong H.-J."/>
            <person name="Jeong S.-Y."/>
            <person name="Jeong D.-Y."/>
        </authorList>
    </citation>
    <scope>NUCLEOTIDE SEQUENCE [LARGE SCALE GENOMIC DNA]</scope>
    <source>
        <strain evidence="3 5">SRCM103574</strain>
    </source>
</reference>
<dbReference type="PATRIC" id="fig|1664069.6.peg.1847"/>
<organism evidence="2 4">
    <name type="scientific">Bacillus glycinifermentans</name>
    <dbReference type="NCBI Taxonomy" id="1664069"/>
    <lineage>
        <taxon>Bacteria</taxon>
        <taxon>Bacillati</taxon>
        <taxon>Bacillota</taxon>
        <taxon>Bacilli</taxon>
        <taxon>Bacillales</taxon>
        <taxon>Bacillaceae</taxon>
        <taxon>Bacillus</taxon>
    </lineage>
</organism>
<gene>
    <name evidence="2" type="ORF">AB447_218540</name>
    <name evidence="3" type="ORF">EQZ20_08950</name>
</gene>
<reference evidence="2 4" key="1">
    <citation type="journal article" date="2015" name="Int. J. Syst. Evol. Microbiol.">
        <title>Bacillus glycinifermentans sp. nov., isolated from fermented soybean paste.</title>
        <authorList>
            <person name="Kim S.J."/>
            <person name="Dunlap C.A."/>
            <person name="Kwon S.W."/>
            <person name="Rooney A.P."/>
        </authorList>
    </citation>
    <scope>NUCLEOTIDE SEQUENCE [LARGE SCALE GENOMIC DNA]</scope>
    <source>
        <strain evidence="2 4">GO-13</strain>
    </source>
</reference>
<evidence type="ECO:0000313" key="2">
    <source>
        <dbReference type="EMBL" id="KRT93388.1"/>
    </source>
</evidence>
<dbReference type="STRING" id="1664069.BGLY_1739"/>
<dbReference type="RefSeq" id="WP_046130724.1">
    <property type="nucleotide sequence ID" value="NZ_CP023481.1"/>
</dbReference>
<dbReference type="AlphaFoldDB" id="A0A0T6BPD1"/>
<protein>
    <submittedName>
        <fullName evidence="3">DUF881 domain-containing protein</fullName>
    </submittedName>
    <submittedName>
        <fullName evidence="2">NgoFVII family restriction endonuclease</fullName>
    </submittedName>
</protein>
<evidence type="ECO:0000313" key="4">
    <source>
        <dbReference type="Proteomes" id="UP000036168"/>
    </source>
</evidence>
<dbReference type="OrthoDB" id="2439649at2"/>
<accession>A0A0T6BPD1</accession>
<name>A0A0T6BPD1_9BACI</name>
<sequence>MKKHDRFVSLSALMLIFGIMLAVQFNSLKEPEVRDTRDIWQLREDLKKEQKKQLELIGEIDKYENMLGTYSREEDHSRTKALNDTLQHLKKQAGFTDVTGSGITITISRLFSDELTGEPLKNPPPDLLKKLINELNMYEAEDISINDRRVVNTTVIRDINGTTKIDGYPLDNYPITVKVIGKDADKLYSRMNASSLQDLFAGENLDLQINRPEKRIKIKAYDGQMQVAPLKPLEKSKGENS</sequence>
<proteinExistence type="inferred from homology"/>
<keyword evidence="2" id="KW-0378">Hydrolase</keyword>
<dbReference type="InterPro" id="IPR010273">
    <property type="entry name" value="DUF881"/>
</dbReference>
<dbReference type="PANTHER" id="PTHR37313:SF2">
    <property type="entry name" value="UPF0749 PROTEIN YLXX"/>
    <property type="match status" value="1"/>
</dbReference>
<dbReference type="PANTHER" id="PTHR37313">
    <property type="entry name" value="UPF0749 PROTEIN RV1825"/>
    <property type="match status" value="1"/>
</dbReference>